<comment type="subcellular location">
    <subcellularLocation>
        <location evidence="9">Cytoplasm</location>
    </subcellularLocation>
</comment>
<accession>A0A318MY98</accession>
<keyword evidence="7 9" id="KW-0378">Hydrolase</keyword>
<dbReference type="PANTHER" id="PTHR11207:SF0">
    <property type="entry name" value="RIBONUCLEASE 3"/>
    <property type="match status" value="1"/>
</dbReference>
<keyword evidence="4 9" id="KW-0507">mRNA processing</keyword>
<dbReference type="GO" id="GO:0004525">
    <property type="term" value="F:ribonuclease III activity"/>
    <property type="evidence" value="ECO:0007669"/>
    <property type="project" value="UniProtKB-UniRule"/>
</dbReference>
<evidence type="ECO:0000259" key="10">
    <source>
        <dbReference type="PROSITE" id="PS50137"/>
    </source>
</evidence>
<keyword evidence="13" id="KW-1185">Reference proteome</keyword>
<dbReference type="Pfam" id="PF00035">
    <property type="entry name" value="dsrm"/>
    <property type="match status" value="1"/>
</dbReference>
<dbReference type="InterPro" id="IPR036389">
    <property type="entry name" value="RNase_III_sf"/>
</dbReference>
<keyword evidence="9" id="KW-0699">rRNA-binding</keyword>
<comment type="caution">
    <text evidence="12">The sequence shown here is derived from an EMBL/GenBank/DDBJ whole genome shotgun (WGS) entry which is preliminary data.</text>
</comment>
<evidence type="ECO:0000259" key="11">
    <source>
        <dbReference type="PROSITE" id="PS50142"/>
    </source>
</evidence>
<keyword evidence="6 9" id="KW-0255">Endonuclease</keyword>
<dbReference type="SMART" id="SM00358">
    <property type="entry name" value="DSRM"/>
    <property type="match status" value="1"/>
</dbReference>
<evidence type="ECO:0000256" key="6">
    <source>
        <dbReference type="ARBA" id="ARBA00022759"/>
    </source>
</evidence>
<dbReference type="GO" id="GO:0046872">
    <property type="term" value="F:metal ion binding"/>
    <property type="evidence" value="ECO:0007669"/>
    <property type="project" value="UniProtKB-KW"/>
</dbReference>
<protein>
    <recommendedName>
        <fullName evidence="9">Ribonuclease 3</fullName>
        <ecNumber evidence="9">3.1.26.3</ecNumber>
    </recommendedName>
    <alternativeName>
        <fullName evidence="9">Ribonuclease III</fullName>
        <shortName evidence="9">RNase III</shortName>
    </alternativeName>
</protein>
<comment type="cofactor">
    <cofactor evidence="9">
        <name>Mg(2+)</name>
        <dbReference type="ChEBI" id="CHEBI:18420"/>
    </cofactor>
</comment>
<evidence type="ECO:0000313" key="13">
    <source>
        <dbReference type="Proteomes" id="UP000247565"/>
    </source>
</evidence>
<feature type="active site" evidence="9">
    <location>
        <position position="136"/>
    </location>
</feature>
<dbReference type="HAMAP" id="MF_00104">
    <property type="entry name" value="RNase_III"/>
    <property type="match status" value="1"/>
</dbReference>
<dbReference type="Proteomes" id="UP000247565">
    <property type="component" value="Unassembled WGS sequence"/>
</dbReference>
<evidence type="ECO:0000256" key="3">
    <source>
        <dbReference type="ARBA" id="ARBA00022552"/>
    </source>
</evidence>
<dbReference type="EMBL" id="QGLT01000001">
    <property type="protein sequence ID" value="PXZ01640.1"/>
    <property type="molecule type" value="Genomic_DNA"/>
</dbReference>
<dbReference type="EC" id="3.1.26.3" evidence="9"/>
<keyword evidence="3 9" id="KW-0698">rRNA processing</keyword>
<dbReference type="CDD" id="cd10845">
    <property type="entry name" value="DSRM_RNAse_III_family"/>
    <property type="match status" value="1"/>
</dbReference>
<feature type="binding site" evidence="9">
    <location>
        <position position="136"/>
    </location>
    <ligand>
        <name>Mg(2+)</name>
        <dbReference type="ChEBI" id="CHEBI:18420"/>
    </ligand>
</feature>
<feature type="domain" description="DRBM" evidence="10">
    <location>
        <begin position="172"/>
        <end position="240"/>
    </location>
</feature>
<feature type="active site" evidence="9">
    <location>
        <position position="64"/>
    </location>
</feature>
<gene>
    <name evidence="9 12" type="primary">rnc</name>
    <name evidence="12" type="ORF">DK869_01110</name>
</gene>
<reference evidence="12 13" key="1">
    <citation type="submission" date="2018-05" db="EMBL/GenBank/DDBJ databases">
        <title>Reference genomes for bee gut microbiota database.</title>
        <authorList>
            <person name="Ellegaard K.M."/>
        </authorList>
    </citation>
    <scope>NUCLEOTIDE SEQUENCE [LARGE SCALE GENOMIC DNA]</scope>
    <source>
        <strain evidence="12 13">ESL0284</strain>
    </source>
</reference>
<dbReference type="SUPFAM" id="SSF54768">
    <property type="entry name" value="dsRNA-binding domain-like"/>
    <property type="match status" value="1"/>
</dbReference>
<dbReference type="PANTHER" id="PTHR11207">
    <property type="entry name" value="RIBONUCLEASE III"/>
    <property type="match status" value="1"/>
</dbReference>
<evidence type="ECO:0000256" key="1">
    <source>
        <dbReference type="ARBA" id="ARBA00000109"/>
    </source>
</evidence>
<dbReference type="GeneID" id="83703066"/>
<dbReference type="GO" id="GO:0006364">
    <property type="term" value="P:rRNA processing"/>
    <property type="evidence" value="ECO:0007669"/>
    <property type="project" value="UniProtKB-UniRule"/>
</dbReference>
<dbReference type="AlphaFoldDB" id="A0A318MY98"/>
<keyword evidence="9" id="KW-0460">Magnesium</keyword>
<comment type="subunit">
    <text evidence="9">Homodimer.</text>
</comment>
<comment type="similarity">
    <text evidence="2">Belongs to the ribonuclease III family.</text>
</comment>
<feature type="binding site" evidence="9">
    <location>
        <position position="133"/>
    </location>
    <ligand>
        <name>Mg(2+)</name>
        <dbReference type="ChEBI" id="CHEBI:18420"/>
    </ligand>
</feature>
<dbReference type="InterPro" id="IPR014720">
    <property type="entry name" value="dsRBD_dom"/>
</dbReference>
<evidence type="ECO:0000256" key="7">
    <source>
        <dbReference type="ARBA" id="ARBA00022801"/>
    </source>
</evidence>
<organism evidence="12 13">
    <name type="scientific">Commensalibacter melissae</name>
    <dbReference type="NCBI Taxonomy" id="2070537"/>
    <lineage>
        <taxon>Bacteria</taxon>
        <taxon>Pseudomonadati</taxon>
        <taxon>Pseudomonadota</taxon>
        <taxon>Alphaproteobacteria</taxon>
        <taxon>Acetobacterales</taxon>
        <taxon>Acetobacteraceae</taxon>
    </lineage>
</organism>
<dbReference type="GO" id="GO:0003725">
    <property type="term" value="F:double-stranded RNA binding"/>
    <property type="evidence" value="ECO:0007669"/>
    <property type="project" value="TreeGrafter"/>
</dbReference>
<dbReference type="GO" id="GO:0019843">
    <property type="term" value="F:rRNA binding"/>
    <property type="evidence" value="ECO:0007669"/>
    <property type="project" value="UniProtKB-KW"/>
</dbReference>
<name>A0A318MY98_9PROT</name>
<dbReference type="NCBIfam" id="TIGR02191">
    <property type="entry name" value="RNaseIII"/>
    <property type="match status" value="1"/>
</dbReference>
<dbReference type="InterPro" id="IPR011907">
    <property type="entry name" value="RNase_III"/>
</dbReference>
<keyword evidence="9" id="KW-0479">Metal-binding</keyword>
<dbReference type="GO" id="GO:0006397">
    <property type="term" value="P:mRNA processing"/>
    <property type="evidence" value="ECO:0007669"/>
    <property type="project" value="UniProtKB-UniRule"/>
</dbReference>
<evidence type="ECO:0000256" key="8">
    <source>
        <dbReference type="ARBA" id="ARBA00022884"/>
    </source>
</evidence>
<dbReference type="FunFam" id="1.10.1520.10:FF:000001">
    <property type="entry name" value="Ribonuclease 3"/>
    <property type="match status" value="1"/>
</dbReference>
<proteinExistence type="inferred from homology"/>
<feature type="domain" description="RNase III" evidence="11">
    <location>
        <begin position="13"/>
        <end position="147"/>
    </location>
</feature>
<dbReference type="Gene3D" id="1.10.1520.10">
    <property type="entry name" value="Ribonuclease III domain"/>
    <property type="match status" value="1"/>
</dbReference>
<keyword evidence="9" id="KW-0819">tRNA processing</keyword>
<keyword evidence="8 9" id="KW-0694">RNA-binding</keyword>
<keyword evidence="9" id="KW-0963">Cytoplasm</keyword>
<dbReference type="PROSITE" id="PS50137">
    <property type="entry name" value="DS_RBD"/>
    <property type="match status" value="1"/>
</dbReference>
<feature type="binding site" evidence="9">
    <location>
        <position position="60"/>
    </location>
    <ligand>
        <name>Mg(2+)</name>
        <dbReference type="ChEBI" id="CHEBI:18420"/>
    </ligand>
</feature>
<dbReference type="Pfam" id="PF14622">
    <property type="entry name" value="Ribonucleas_3_3"/>
    <property type="match status" value="1"/>
</dbReference>
<comment type="function">
    <text evidence="9">Digests double-stranded RNA. Involved in the processing of primary rRNA transcript to yield the immediate precursors to the large and small rRNAs (23S and 16S). Processes some mRNAs, and tRNAs when they are encoded in the rRNA operon. Processes pre-crRNA and tracrRNA of type II CRISPR loci if present in the organism.</text>
</comment>
<dbReference type="GO" id="GO:0008033">
    <property type="term" value="P:tRNA processing"/>
    <property type="evidence" value="ECO:0007669"/>
    <property type="project" value="UniProtKB-KW"/>
</dbReference>
<dbReference type="OrthoDB" id="9805026at2"/>
<evidence type="ECO:0000256" key="4">
    <source>
        <dbReference type="ARBA" id="ARBA00022664"/>
    </source>
</evidence>
<dbReference type="Gene3D" id="3.30.160.20">
    <property type="match status" value="1"/>
</dbReference>
<evidence type="ECO:0000256" key="5">
    <source>
        <dbReference type="ARBA" id="ARBA00022722"/>
    </source>
</evidence>
<evidence type="ECO:0000256" key="9">
    <source>
        <dbReference type="HAMAP-Rule" id="MF_00104"/>
    </source>
</evidence>
<dbReference type="SMART" id="SM00535">
    <property type="entry name" value="RIBOc"/>
    <property type="match status" value="1"/>
</dbReference>
<evidence type="ECO:0000256" key="2">
    <source>
        <dbReference type="ARBA" id="ARBA00010183"/>
    </source>
</evidence>
<dbReference type="GO" id="GO:0005737">
    <property type="term" value="C:cytoplasm"/>
    <property type="evidence" value="ECO:0007669"/>
    <property type="project" value="UniProtKB-SubCell"/>
</dbReference>
<dbReference type="PROSITE" id="PS50142">
    <property type="entry name" value="RNASE_3_2"/>
    <property type="match status" value="1"/>
</dbReference>
<dbReference type="InterPro" id="IPR000999">
    <property type="entry name" value="RNase_III_dom"/>
</dbReference>
<keyword evidence="5 9" id="KW-0540">Nuclease</keyword>
<evidence type="ECO:0000313" key="12">
    <source>
        <dbReference type="EMBL" id="PXZ01640.1"/>
    </source>
</evidence>
<dbReference type="SUPFAM" id="SSF69065">
    <property type="entry name" value="RNase III domain-like"/>
    <property type="match status" value="1"/>
</dbReference>
<dbReference type="CDD" id="cd00593">
    <property type="entry name" value="RIBOc"/>
    <property type="match status" value="1"/>
</dbReference>
<sequence>MTKITINSLNSSEKELENKLGYEFVKKSLFRKALTHRSAVYEQKYAHKKRKRARSNERLEFIGDRVLGLVMAEWLLERFPDEQEGDLGPRHANLVSKTVLAKIASKLEIHNSIHVASHEEKAGVNYTESVLADAVEAILGAMYLDGGLEPVRKFVRKLWVDIMKAQALPPKDSKTALQEWLLTRGLPLPVYELVSQEGPSHTPVFIINVKAQNMEGQGKGGSKRSAQSAAAKDLLGKLNKVNKIKRQGNK</sequence>
<dbReference type="GO" id="GO:0010468">
    <property type="term" value="P:regulation of gene expression"/>
    <property type="evidence" value="ECO:0007669"/>
    <property type="project" value="TreeGrafter"/>
</dbReference>
<dbReference type="RefSeq" id="WP_110438159.1">
    <property type="nucleotide sequence ID" value="NZ_CP033087.1"/>
</dbReference>
<comment type="catalytic activity">
    <reaction evidence="1 9">
        <text>Endonucleolytic cleavage to 5'-phosphomonoester.</text>
        <dbReference type="EC" id="3.1.26.3"/>
    </reaction>
</comment>